<evidence type="ECO:0000313" key="13">
    <source>
        <dbReference type="Proteomes" id="UP000198546"/>
    </source>
</evidence>
<dbReference type="InterPro" id="IPR001497">
    <property type="entry name" value="MethylDNA_cys_MeTrfase_AS"/>
</dbReference>
<comment type="miscellaneous">
    <text evidence="9">This enzyme catalyzes only one turnover and therefore is not strictly catalytic. According to one definition, an enzyme is a biocatalyst that acts repeatedly and over many reaction cycles.</text>
</comment>
<dbReference type="GO" id="GO:0006307">
    <property type="term" value="P:DNA alkylation repair"/>
    <property type="evidence" value="ECO:0007669"/>
    <property type="project" value="UniProtKB-UniRule"/>
</dbReference>
<evidence type="ECO:0000256" key="9">
    <source>
        <dbReference type="HAMAP-Rule" id="MF_00772"/>
    </source>
</evidence>
<organism evidence="12 13">
    <name type="scientific">Auraticoccus monumenti</name>
    <dbReference type="NCBI Taxonomy" id="675864"/>
    <lineage>
        <taxon>Bacteria</taxon>
        <taxon>Bacillati</taxon>
        <taxon>Actinomycetota</taxon>
        <taxon>Actinomycetes</taxon>
        <taxon>Propionibacteriales</taxon>
        <taxon>Propionibacteriaceae</taxon>
        <taxon>Auraticoccus</taxon>
    </lineage>
</organism>
<comment type="catalytic activity">
    <reaction evidence="8 9">
        <text>a 6-O-methyl-2'-deoxyguanosine in DNA + L-cysteinyl-[protein] = S-methyl-L-cysteinyl-[protein] + a 2'-deoxyguanosine in DNA</text>
        <dbReference type="Rhea" id="RHEA:24000"/>
        <dbReference type="Rhea" id="RHEA-COMP:10131"/>
        <dbReference type="Rhea" id="RHEA-COMP:10132"/>
        <dbReference type="Rhea" id="RHEA-COMP:11367"/>
        <dbReference type="Rhea" id="RHEA-COMP:11368"/>
        <dbReference type="ChEBI" id="CHEBI:29950"/>
        <dbReference type="ChEBI" id="CHEBI:82612"/>
        <dbReference type="ChEBI" id="CHEBI:85445"/>
        <dbReference type="ChEBI" id="CHEBI:85448"/>
        <dbReference type="EC" id="2.1.1.63"/>
    </reaction>
</comment>
<comment type="function">
    <text evidence="9">Involved in the cellular defense against the biological effects of O6-methylguanine (O6-MeG) and O4-methylthymine (O4-MeT) in DNA. Repairs the methylated nucleobase in DNA by stoichiometrically transferring the methyl group to a cysteine residue in the enzyme. This is a suicide reaction: the enzyme is irreversibly inactivated.</text>
</comment>
<accession>A0A1G6VLY2</accession>
<dbReference type="CDD" id="cd06445">
    <property type="entry name" value="ATase"/>
    <property type="match status" value="1"/>
</dbReference>
<dbReference type="FunFam" id="1.10.10.10:FF:000214">
    <property type="entry name" value="Methylated-DNA--protein-cysteine methyltransferase"/>
    <property type="match status" value="1"/>
</dbReference>
<reference evidence="12 13" key="1">
    <citation type="submission" date="2016-10" db="EMBL/GenBank/DDBJ databases">
        <authorList>
            <person name="de Groot N.N."/>
        </authorList>
    </citation>
    <scope>NUCLEOTIDE SEQUENCE [LARGE SCALE GENOMIC DNA]</scope>
    <source>
        <strain evidence="12 13">MON 2.2</strain>
    </source>
</reference>
<protein>
    <recommendedName>
        <fullName evidence="9">Methylated-DNA--protein-cysteine methyltransferase</fullName>
        <ecNumber evidence="9">2.1.1.63</ecNumber>
    </recommendedName>
    <alternativeName>
        <fullName evidence="9">6-O-methylguanine-DNA methyltransferase</fullName>
        <shortName evidence="9">MGMT</shortName>
    </alternativeName>
    <alternativeName>
        <fullName evidence="9">O-6-methylguanine-DNA-alkyltransferase</fullName>
    </alternativeName>
</protein>
<dbReference type="AlphaFoldDB" id="A0A1G6VLY2"/>
<feature type="active site" description="Nucleophile; methyl group acceptor" evidence="9">
    <location>
        <position position="186"/>
    </location>
</feature>
<evidence type="ECO:0000256" key="8">
    <source>
        <dbReference type="ARBA" id="ARBA00049348"/>
    </source>
</evidence>
<dbReference type="GO" id="GO:0032259">
    <property type="term" value="P:methylation"/>
    <property type="evidence" value="ECO:0007669"/>
    <property type="project" value="UniProtKB-KW"/>
</dbReference>
<evidence type="ECO:0000256" key="2">
    <source>
        <dbReference type="ARBA" id="ARBA00008711"/>
    </source>
</evidence>
<evidence type="ECO:0000256" key="6">
    <source>
        <dbReference type="ARBA" id="ARBA00022763"/>
    </source>
</evidence>
<dbReference type="STRING" id="675864.SAMN04489747_1195"/>
<dbReference type="InterPro" id="IPR036631">
    <property type="entry name" value="MGMT_N_sf"/>
</dbReference>
<keyword evidence="7 9" id="KW-0234">DNA repair</keyword>
<comment type="catalytic activity">
    <reaction evidence="1 9">
        <text>a 4-O-methyl-thymidine in DNA + L-cysteinyl-[protein] = a thymidine in DNA + S-methyl-L-cysteinyl-[protein]</text>
        <dbReference type="Rhea" id="RHEA:53428"/>
        <dbReference type="Rhea" id="RHEA-COMP:10131"/>
        <dbReference type="Rhea" id="RHEA-COMP:10132"/>
        <dbReference type="Rhea" id="RHEA-COMP:13555"/>
        <dbReference type="Rhea" id="RHEA-COMP:13556"/>
        <dbReference type="ChEBI" id="CHEBI:29950"/>
        <dbReference type="ChEBI" id="CHEBI:82612"/>
        <dbReference type="ChEBI" id="CHEBI:137386"/>
        <dbReference type="ChEBI" id="CHEBI:137387"/>
        <dbReference type="EC" id="2.1.1.63"/>
    </reaction>
</comment>
<evidence type="ECO:0000256" key="5">
    <source>
        <dbReference type="ARBA" id="ARBA00022679"/>
    </source>
</evidence>
<dbReference type="SUPFAM" id="SSF46767">
    <property type="entry name" value="Methylated DNA-protein cysteine methyltransferase, C-terminal domain"/>
    <property type="match status" value="1"/>
</dbReference>
<feature type="domain" description="Methylated-DNA-[protein]-cysteine S-methyltransferase DNA binding" evidence="10">
    <location>
        <begin position="136"/>
        <end position="214"/>
    </location>
</feature>
<dbReference type="InterPro" id="IPR014048">
    <property type="entry name" value="MethylDNA_cys_MeTrfase_DNA-bd"/>
</dbReference>
<dbReference type="InterPro" id="IPR023546">
    <property type="entry name" value="MGMT"/>
</dbReference>
<dbReference type="Pfam" id="PF01035">
    <property type="entry name" value="DNA_binding_1"/>
    <property type="match status" value="1"/>
</dbReference>
<keyword evidence="3 9" id="KW-0963">Cytoplasm</keyword>
<evidence type="ECO:0000259" key="11">
    <source>
        <dbReference type="Pfam" id="PF02870"/>
    </source>
</evidence>
<dbReference type="Pfam" id="PF02870">
    <property type="entry name" value="Methyltransf_1N"/>
    <property type="match status" value="1"/>
</dbReference>
<dbReference type="PANTHER" id="PTHR10815:SF13">
    <property type="entry name" value="METHYLATED-DNA--PROTEIN-CYSTEINE METHYLTRANSFERASE"/>
    <property type="match status" value="1"/>
</dbReference>
<dbReference type="EC" id="2.1.1.63" evidence="9"/>
<name>A0A1G6VLY2_9ACTN</name>
<dbReference type="InterPro" id="IPR008332">
    <property type="entry name" value="MethylG_MeTrfase_N"/>
</dbReference>
<evidence type="ECO:0000256" key="7">
    <source>
        <dbReference type="ARBA" id="ARBA00023204"/>
    </source>
</evidence>
<dbReference type="GO" id="GO:0003908">
    <property type="term" value="F:methylated-DNA-[protein]-cysteine S-methyltransferase activity"/>
    <property type="evidence" value="ECO:0007669"/>
    <property type="project" value="UniProtKB-UniRule"/>
</dbReference>
<evidence type="ECO:0000256" key="1">
    <source>
        <dbReference type="ARBA" id="ARBA00001286"/>
    </source>
</evidence>
<comment type="subcellular location">
    <subcellularLocation>
        <location evidence="9">Cytoplasm</location>
    </subcellularLocation>
</comment>
<keyword evidence="5 9" id="KW-0808">Transferase</keyword>
<feature type="domain" description="Methylguanine DNA methyltransferase ribonuclease-like" evidence="11">
    <location>
        <begin position="55"/>
        <end position="130"/>
    </location>
</feature>
<keyword evidence="6 9" id="KW-0227">DNA damage</keyword>
<dbReference type="InterPro" id="IPR036217">
    <property type="entry name" value="MethylDNA_cys_MeTrfase_DNAb"/>
</dbReference>
<keyword evidence="4 9" id="KW-0489">Methyltransferase</keyword>
<dbReference type="RefSeq" id="WP_231946523.1">
    <property type="nucleotide sequence ID" value="NZ_LT629688.1"/>
</dbReference>
<dbReference type="Gene3D" id="3.30.160.70">
    <property type="entry name" value="Methylated DNA-protein cysteine methyltransferase domain"/>
    <property type="match status" value="1"/>
</dbReference>
<evidence type="ECO:0000256" key="3">
    <source>
        <dbReference type="ARBA" id="ARBA00022490"/>
    </source>
</evidence>
<dbReference type="Gene3D" id="1.10.10.10">
    <property type="entry name" value="Winged helix-like DNA-binding domain superfamily/Winged helix DNA-binding domain"/>
    <property type="match status" value="1"/>
</dbReference>
<evidence type="ECO:0000259" key="10">
    <source>
        <dbReference type="Pfam" id="PF01035"/>
    </source>
</evidence>
<evidence type="ECO:0000313" key="12">
    <source>
        <dbReference type="EMBL" id="SDD54521.1"/>
    </source>
</evidence>
<gene>
    <name evidence="12" type="ORF">SAMN04489747_1195</name>
</gene>
<dbReference type="EMBL" id="LT629688">
    <property type="protein sequence ID" value="SDD54521.1"/>
    <property type="molecule type" value="Genomic_DNA"/>
</dbReference>
<dbReference type="SUPFAM" id="SSF53155">
    <property type="entry name" value="Methylated DNA-protein cysteine methyltransferase domain"/>
    <property type="match status" value="1"/>
</dbReference>
<comment type="similarity">
    <text evidence="2 9">Belongs to the MGMT family.</text>
</comment>
<sequence>MNERTRGLGVVQGQEVVQGPAVLGGLGAGTGDLLERLRDRLAVEAEGEGLVEVAWRTTDSPVGTLLLAATERGLVRVAFANEDGDEVLAVLARRLGPRVVRAPRRLERAVVELEEYFAGRRQGFDLPLDLSLSTVFRRRVQQQLARIGYGRTATYAEVAAAVENPGAVRAVGSACATNPIPIVLPCHRVLRTDGALGGYRGGADVKKVLLDLERGAA</sequence>
<dbReference type="HAMAP" id="MF_00772">
    <property type="entry name" value="OGT"/>
    <property type="match status" value="1"/>
</dbReference>
<dbReference type="NCBIfam" id="TIGR00589">
    <property type="entry name" value="ogt"/>
    <property type="match status" value="1"/>
</dbReference>
<dbReference type="InterPro" id="IPR036388">
    <property type="entry name" value="WH-like_DNA-bd_sf"/>
</dbReference>
<keyword evidence="13" id="KW-1185">Reference proteome</keyword>
<dbReference type="PROSITE" id="PS00374">
    <property type="entry name" value="MGMT"/>
    <property type="match status" value="1"/>
</dbReference>
<dbReference type="PANTHER" id="PTHR10815">
    <property type="entry name" value="METHYLATED-DNA--PROTEIN-CYSTEINE METHYLTRANSFERASE"/>
    <property type="match status" value="1"/>
</dbReference>
<dbReference type="GO" id="GO:0005737">
    <property type="term" value="C:cytoplasm"/>
    <property type="evidence" value="ECO:0007669"/>
    <property type="project" value="UniProtKB-SubCell"/>
</dbReference>
<dbReference type="Proteomes" id="UP000198546">
    <property type="component" value="Chromosome i"/>
</dbReference>
<proteinExistence type="inferred from homology"/>
<evidence type="ECO:0000256" key="4">
    <source>
        <dbReference type="ARBA" id="ARBA00022603"/>
    </source>
</evidence>